<evidence type="ECO:0000259" key="4">
    <source>
        <dbReference type="PROSITE" id="PS01124"/>
    </source>
</evidence>
<dbReference type="PROSITE" id="PS00041">
    <property type="entry name" value="HTH_ARAC_FAMILY_1"/>
    <property type="match status" value="1"/>
</dbReference>
<keyword evidence="3" id="KW-0804">Transcription</keyword>
<dbReference type="GO" id="GO:0003700">
    <property type="term" value="F:DNA-binding transcription factor activity"/>
    <property type="evidence" value="ECO:0007669"/>
    <property type="project" value="InterPro"/>
</dbReference>
<dbReference type="AlphaFoldDB" id="A0A1I1WTZ1"/>
<sequence>MVDLPICQVKGRIELNTFVKGGHETAEYIYYALNELDKQCSIWPVRGGSTETKQGYYVGPKRIESYSLHIVKDGSVRVEWDASKSVTLSEGDIFCLYPMRTYTYYAIEGQPPPKMNWIVLDGPLAAEMLALTGLSLESPYLEGKWTQEAERTVNGLFRLMRDTEKEAANVLSLEMQSLLYRLLAALCRTVPKSQSLETADWVKQSMSYIRQHASEGITVQQAARAAGVNRTYYSVAFAEKAGMSPSDFITQVRMNAAKRLLAETDASITEVAYTTGYSSLYAFTRTFKNRLGETPTAYREANWKGM</sequence>
<evidence type="ECO:0000256" key="3">
    <source>
        <dbReference type="ARBA" id="ARBA00023163"/>
    </source>
</evidence>
<gene>
    <name evidence="5" type="ORF">SAMN05216378_1773</name>
</gene>
<keyword evidence="1" id="KW-0805">Transcription regulation</keyword>
<dbReference type="SUPFAM" id="SSF46689">
    <property type="entry name" value="Homeodomain-like"/>
    <property type="match status" value="2"/>
</dbReference>
<dbReference type="InterPro" id="IPR003313">
    <property type="entry name" value="AraC-bd"/>
</dbReference>
<dbReference type="PANTHER" id="PTHR43280">
    <property type="entry name" value="ARAC-FAMILY TRANSCRIPTIONAL REGULATOR"/>
    <property type="match status" value="1"/>
</dbReference>
<dbReference type="InterPro" id="IPR037923">
    <property type="entry name" value="HTH-like"/>
</dbReference>
<dbReference type="PRINTS" id="PR00032">
    <property type="entry name" value="HTHARAC"/>
</dbReference>
<dbReference type="EMBL" id="FOMT01000002">
    <property type="protein sequence ID" value="SFD96550.1"/>
    <property type="molecule type" value="Genomic_DNA"/>
</dbReference>
<protein>
    <submittedName>
        <fullName evidence="5">AraC-type DNA-binding protein</fullName>
    </submittedName>
</protein>
<dbReference type="InterPro" id="IPR009057">
    <property type="entry name" value="Homeodomain-like_sf"/>
</dbReference>
<dbReference type="PROSITE" id="PS01124">
    <property type="entry name" value="HTH_ARAC_FAMILY_2"/>
    <property type="match status" value="1"/>
</dbReference>
<organism evidence="5 6">
    <name type="scientific">Paenibacillus catalpae</name>
    <dbReference type="NCBI Taxonomy" id="1045775"/>
    <lineage>
        <taxon>Bacteria</taxon>
        <taxon>Bacillati</taxon>
        <taxon>Bacillota</taxon>
        <taxon>Bacilli</taxon>
        <taxon>Bacillales</taxon>
        <taxon>Paenibacillaceae</taxon>
        <taxon>Paenibacillus</taxon>
    </lineage>
</organism>
<evidence type="ECO:0000313" key="6">
    <source>
        <dbReference type="Proteomes" id="UP000198855"/>
    </source>
</evidence>
<dbReference type="InterPro" id="IPR018060">
    <property type="entry name" value="HTH_AraC"/>
</dbReference>
<dbReference type="Proteomes" id="UP000198855">
    <property type="component" value="Unassembled WGS sequence"/>
</dbReference>
<dbReference type="STRING" id="1045775.SAMN05216378_1773"/>
<dbReference type="SUPFAM" id="SSF51215">
    <property type="entry name" value="Regulatory protein AraC"/>
    <property type="match status" value="1"/>
</dbReference>
<evidence type="ECO:0000256" key="1">
    <source>
        <dbReference type="ARBA" id="ARBA00023015"/>
    </source>
</evidence>
<dbReference type="OrthoDB" id="2638442at2"/>
<reference evidence="6" key="1">
    <citation type="submission" date="2016-10" db="EMBL/GenBank/DDBJ databases">
        <authorList>
            <person name="Varghese N."/>
            <person name="Submissions S."/>
        </authorList>
    </citation>
    <scope>NUCLEOTIDE SEQUENCE [LARGE SCALE GENOMIC DNA]</scope>
    <source>
        <strain evidence="6">CGMCC 1.10784</strain>
    </source>
</reference>
<dbReference type="Gene3D" id="1.10.10.60">
    <property type="entry name" value="Homeodomain-like"/>
    <property type="match status" value="2"/>
</dbReference>
<accession>A0A1I1WTZ1</accession>
<dbReference type="Pfam" id="PF02311">
    <property type="entry name" value="AraC_binding"/>
    <property type="match status" value="1"/>
</dbReference>
<evidence type="ECO:0000313" key="5">
    <source>
        <dbReference type="EMBL" id="SFD96550.1"/>
    </source>
</evidence>
<dbReference type="GO" id="GO:0043565">
    <property type="term" value="F:sequence-specific DNA binding"/>
    <property type="evidence" value="ECO:0007669"/>
    <property type="project" value="InterPro"/>
</dbReference>
<dbReference type="InterPro" id="IPR018062">
    <property type="entry name" value="HTH_AraC-typ_CS"/>
</dbReference>
<proteinExistence type="predicted"/>
<dbReference type="PANTHER" id="PTHR43280:SF2">
    <property type="entry name" value="HTH-TYPE TRANSCRIPTIONAL REGULATOR EXSA"/>
    <property type="match status" value="1"/>
</dbReference>
<dbReference type="RefSeq" id="WP_091183676.1">
    <property type="nucleotide sequence ID" value="NZ_FOMT01000002.1"/>
</dbReference>
<dbReference type="Pfam" id="PF12833">
    <property type="entry name" value="HTH_18"/>
    <property type="match status" value="1"/>
</dbReference>
<name>A0A1I1WTZ1_9BACL</name>
<feature type="domain" description="HTH araC/xylS-type" evidence="4">
    <location>
        <begin position="203"/>
        <end position="301"/>
    </location>
</feature>
<keyword evidence="2 5" id="KW-0238">DNA-binding</keyword>
<dbReference type="InterPro" id="IPR020449">
    <property type="entry name" value="Tscrpt_reg_AraC-type_HTH"/>
</dbReference>
<keyword evidence="6" id="KW-1185">Reference proteome</keyword>
<evidence type="ECO:0000256" key="2">
    <source>
        <dbReference type="ARBA" id="ARBA00023125"/>
    </source>
</evidence>
<dbReference type="SMART" id="SM00342">
    <property type="entry name" value="HTH_ARAC"/>
    <property type="match status" value="1"/>
</dbReference>